<organism evidence="3 4">
    <name type="scientific">Massilia timonae CCUG 45783</name>
    <dbReference type="NCBI Taxonomy" id="883126"/>
    <lineage>
        <taxon>Bacteria</taxon>
        <taxon>Pseudomonadati</taxon>
        <taxon>Pseudomonadota</taxon>
        <taxon>Betaproteobacteria</taxon>
        <taxon>Burkholderiales</taxon>
        <taxon>Oxalobacteraceae</taxon>
        <taxon>Telluria group</taxon>
        <taxon>Massilia</taxon>
    </lineage>
</organism>
<evidence type="ECO:0000313" key="3">
    <source>
        <dbReference type="EMBL" id="EKU82969.1"/>
    </source>
</evidence>
<dbReference type="EMBL" id="AGZI01000020">
    <property type="protein sequence ID" value="EKU82969.1"/>
    <property type="molecule type" value="Genomic_DNA"/>
</dbReference>
<feature type="signal peptide" evidence="2">
    <location>
        <begin position="1"/>
        <end position="23"/>
    </location>
</feature>
<evidence type="ECO:0000256" key="1">
    <source>
        <dbReference type="SAM" id="Phobius"/>
    </source>
</evidence>
<keyword evidence="1" id="KW-0472">Membrane</keyword>
<comment type="caution">
    <text evidence="3">The sequence shown here is derived from an EMBL/GenBank/DDBJ whole genome shotgun (WGS) entry which is preliminary data.</text>
</comment>
<dbReference type="eggNOG" id="ENOG50325TC">
    <property type="taxonomic scope" value="Bacteria"/>
</dbReference>
<keyword evidence="4" id="KW-1185">Reference proteome</keyword>
<dbReference type="PATRIC" id="fig|883126.3.peg.1725"/>
<evidence type="ECO:0000256" key="2">
    <source>
        <dbReference type="SAM" id="SignalP"/>
    </source>
</evidence>
<keyword evidence="1" id="KW-0812">Transmembrane</keyword>
<evidence type="ECO:0008006" key="5">
    <source>
        <dbReference type="Google" id="ProtNLM"/>
    </source>
</evidence>
<keyword evidence="2" id="KW-0732">Signal</keyword>
<evidence type="ECO:0000313" key="4">
    <source>
        <dbReference type="Proteomes" id="UP000009874"/>
    </source>
</evidence>
<feature type="transmembrane region" description="Helical" evidence="1">
    <location>
        <begin position="419"/>
        <end position="440"/>
    </location>
</feature>
<dbReference type="HOGENOM" id="CLU_542659_0_0_4"/>
<keyword evidence="1" id="KW-1133">Transmembrane helix</keyword>
<proteinExistence type="predicted"/>
<dbReference type="AlphaFoldDB" id="K9DE70"/>
<protein>
    <recommendedName>
        <fullName evidence="5">VWFA domain-containing protein</fullName>
    </recommendedName>
</protein>
<dbReference type="STRING" id="47229.LO55_2275"/>
<reference evidence="3 4" key="1">
    <citation type="submission" date="2012-09" db="EMBL/GenBank/DDBJ databases">
        <title>The Genome Sequence of Massilia timonae CCUG 45783.</title>
        <authorList>
            <consortium name="The Broad Institute Genome Sequencing Platform"/>
            <person name="Earl A."/>
            <person name="Ward D."/>
            <person name="Feldgarden M."/>
            <person name="Gevers D."/>
            <person name="Huys G."/>
            <person name="Walker B."/>
            <person name="Young S.K."/>
            <person name="Zeng Q."/>
            <person name="Gargeya S."/>
            <person name="Fitzgerald M."/>
            <person name="Haas B."/>
            <person name="Abouelleil A."/>
            <person name="Alvarado L."/>
            <person name="Arachchi H.M."/>
            <person name="Berlin A.M."/>
            <person name="Chapman S.B."/>
            <person name="Goldberg J."/>
            <person name="Griggs A."/>
            <person name="Gujja S."/>
            <person name="Hansen M."/>
            <person name="Howarth C."/>
            <person name="Imamovic A."/>
            <person name="Larimer J."/>
            <person name="McCowen C."/>
            <person name="Montmayeur A."/>
            <person name="Murphy C."/>
            <person name="Neiman D."/>
            <person name="Pearson M."/>
            <person name="Priest M."/>
            <person name="Roberts A."/>
            <person name="Saif S."/>
            <person name="Shea T."/>
            <person name="Sisk P."/>
            <person name="Sykes S."/>
            <person name="Wortman J."/>
            <person name="Nusbaum C."/>
            <person name="Birren B."/>
        </authorList>
    </citation>
    <scope>NUCLEOTIDE SEQUENCE [LARGE SCALE GENOMIC DNA]</scope>
    <source>
        <strain evidence="3 4">CCUG 45783</strain>
    </source>
</reference>
<accession>K9DE70</accession>
<dbReference type="Proteomes" id="UP000009874">
    <property type="component" value="Unassembled WGS sequence"/>
</dbReference>
<feature type="chain" id="PRO_5003925683" description="VWFA domain-containing protein" evidence="2">
    <location>
        <begin position="24"/>
        <end position="501"/>
    </location>
</feature>
<gene>
    <name evidence="3" type="ORF">HMPREF9710_01698</name>
</gene>
<sequence length="501" mass="53007">MMKMIARPLAAALLAGAPLCAAAASPSVPHVFLVQNSGWMEPFYSDPRSPFKPLVAALAGSVVQPGDALVLASFNQAREGAPSPRALLSFKAGEEPVRARVAQAIASLDTARKPGGAALADTDLGEAVRAATGQVLQGRPGIVWLVTNNRNSPDNDQATAARNREFYALIHGGDAITKALAFPLRMPVQGKHYSANGLMVYAFAVGPQGAAALDALLASGRIARVITEPPARLKPLDRDTVRLAPRRVVNAPGVTFAADAGGVLRADVASDARTPQARIEWNLENTMYPYTIGSATLSARSLLAGESHPIVLDTQRVRALAPGQPAPLGSRMPLPVAQMPDKWSLAALKSAGSAYVLPGRIELHLADQKLALSQAFRQRMAALFPGDPLPDIFIPPARVQASTAVLPVEVRVHYGMGPLLALVGGLLALLALLAAGAWAWTRPRTAQVLVDEEARTLRGRPGTTQPVHDRHGEQVAQLKTTLFGHRLLDVREGAHVRLGRP</sequence>
<name>K9DE70_9BURK</name>